<dbReference type="Proteomes" id="UP000400981">
    <property type="component" value="Unassembled WGS sequence"/>
</dbReference>
<organism evidence="4 5">
    <name type="scientific">Pandoraea eparura</name>
    <dbReference type="NCBI Taxonomy" id="2508291"/>
    <lineage>
        <taxon>Bacteria</taxon>
        <taxon>Pseudomonadati</taxon>
        <taxon>Pseudomonadota</taxon>
        <taxon>Betaproteobacteria</taxon>
        <taxon>Burkholderiales</taxon>
        <taxon>Burkholderiaceae</taxon>
        <taxon>Pandoraea</taxon>
    </lineage>
</organism>
<dbReference type="InterPro" id="IPR054612">
    <property type="entry name" value="Phage_capsid-like_C"/>
</dbReference>
<name>A0A5E4SM09_9BURK</name>
<evidence type="ECO:0000256" key="2">
    <source>
        <dbReference type="SAM" id="MobiDB-lite"/>
    </source>
</evidence>
<sequence length="412" mass="45045">MTLAEMQQKRAQIASEMRSFHDKQGDAVWGDEQRSKWDGMKADLKSLDEMIQRETELRETEQRYVEQNASATAAQARRQNGEQTDEERRSQVFDRFVRVGLGEMSAEERQLLNESRAQGAATPDRGGYTVPTTFLTRVQESMAAYGGIASVSQIIVTDNGAPIGWATSDGTNDIGELLGENTETAEGDVEFGFGELGAHRLSSKVIRVSNELLNDTGIDMEAYLSGRIASRIGRGEAKYLVQGTGAAATNNTPAQPKGLAASAAIGKVTASAAKFTWQEANGLIHSVDPAYRAAPQFRLAFNDATLQMFEEMVDGQNRPLWIPGLDASAPARILKYQYVVDQAIADVGAGASFMFAGDFSQFVVRRVKYMVLKRLVERYAEFDQTGFLAFHRFGCVLQDTAAVKALQGKPAA</sequence>
<dbReference type="Pfam" id="PF05065">
    <property type="entry name" value="Phage_capsid"/>
    <property type="match status" value="1"/>
</dbReference>
<evidence type="ECO:0000256" key="1">
    <source>
        <dbReference type="ARBA" id="ARBA00004328"/>
    </source>
</evidence>
<dbReference type="InterPro" id="IPR024455">
    <property type="entry name" value="Phage_capsid"/>
</dbReference>
<evidence type="ECO:0000313" key="4">
    <source>
        <dbReference type="EMBL" id="VVD76425.1"/>
    </source>
</evidence>
<evidence type="ECO:0000259" key="3">
    <source>
        <dbReference type="Pfam" id="PF05065"/>
    </source>
</evidence>
<feature type="region of interest" description="Disordered" evidence="2">
    <location>
        <begin position="58"/>
        <end position="91"/>
    </location>
</feature>
<keyword evidence="5" id="KW-1185">Reference proteome</keyword>
<protein>
    <submittedName>
        <fullName evidence="4">Capsid protein</fullName>
    </submittedName>
</protein>
<dbReference type="AlphaFoldDB" id="A0A5E4SM09"/>
<comment type="subcellular location">
    <subcellularLocation>
        <location evidence="1">Virion</location>
    </subcellularLocation>
</comment>
<accession>A0A5E4SM09</accession>
<feature type="region of interest" description="Disordered" evidence="2">
    <location>
        <begin position="1"/>
        <end position="34"/>
    </location>
</feature>
<evidence type="ECO:0000313" key="5">
    <source>
        <dbReference type="Proteomes" id="UP000400981"/>
    </source>
</evidence>
<reference evidence="4 5" key="1">
    <citation type="submission" date="2019-08" db="EMBL/GenBank/DDBJ databases">
        <authorList>
            <person name="Peeters C."/>
        </authorList>
    </citation>
    <scope>NUCLEOTIDE SEQUENCE [LARGE SCALE GENOMIC DNA]</scope>
    <source>
        <strain evidence="4 5">LMG 31012</strain>
    </source>
</reference>
<feature type="compositionally biased region" description="Basic and acidic residues" evidence="2">
    <location>
        <begin position="18"/>
        <end position="34"/>
    </location>
</feature>
<dbReference type="SUPFAM" id="SSF56563">
    <property type="entry name" value="Major capsid protein gp5"/>
    <property type="match status" value="1"/>
</dbReference>
<dbReference type="NCBIfam" id="TIGR01554">
    <property type="entry name" value="major_cap_HK97"/>
    <property type="match status" value="1"/>
</dbReference>
<gene>
    <name evidence="4" type="ORF">PEP31012_00866</name>
</gene>
<feature type="compositionally biased region" description="Polar residues" evidence="2">
    <location>
        <begin position="65"/>
        <end position="82"/>
    </location>
</feature>
<dbReference type="EMBL" id="CABPSH010000002">
    <property type="protein sequence ID" value="VVD76425.1"/>
    <property type="molecule type" value="Genomic_DNA"/>
</dbReference>
<proteinExistence type="predicted"/>
<dbReference type="OrthoDB" id="9786516at2"/>
<feature type="domain" description="Phage capsid-like C-terminal" evidence="3">
    <location>
        <begin position="126"/>
        <end position="407"/>
    </location>
</feature>
<dbReference type="RefSeq" id="WP_150588144.1">
    <property type="nucleotide sequence ID" value="NZ_CABPSH010000002.1"/>
</dbReference>